<evidence type="ECO:0000256" key="3">
    <source>
        <dbReference type="ARBA" id="ARBA00022898"/>
    </source>
</evidence>
<evidence type="ECO:0000256" key="5">
    <source>
        <dbReference type="ARBA" id="ARBA00037974"/>
    </source>
</evidence>
<dbReference type="NCBIfam" id="TIGR04350">
    <property type="entry name" value="C_S_lyase_PatB"/>
    <property type="match status" value="1"/>
</dbReference>
<comment type="cofactor">
    <cofactor evidence="1">
        <name>pyridoxal 5'-phosphate</name>
        <dbReference type="ChEBI" id="CHEBI:597326"/>
    </cofactor>
</comment>
<dbReference type="Pfam" id="PF00155">
    <property type="entry name" value="Aminotran_1_2"/>
    <property type="match status" value="1"/>
</dbReference>
<dbReference type="GO" id="GO:0047804">
    <property type="term" value="F:cysteine-S-conjugate beta-lyase activity"/>
    <property type="evidence" value="ECO:0007669"/>
    <property type="project" value="UniProtKB-EC"/>
</dbReference>
<dbReference type="GO" id="GO:0030170">
    <property type="term" value="F:pyridoxal phosphate binding"/>
    <property type="evidence" value="ECO:0007669"/>
    <property type="project" value="InterPro"/>
</dbReference>
<dbReference type="InterPro" id="IPR004839">
    <property type="entry name" value="Aminotransferase_I/II_large"/>
</dbReference>
<reference evidence="7 8" key="1">
    <citation type="submission" date="2016-10" db="EMBL/GenBank/DDBJ databases">
        <authorList>
            <person name="de Groot N.N."/>
        </authorList>
    </citation>
    <scope>NUCLEOTIDE SEQUENCE [LARGE SCALE GENOMIC DNA]</scope>
    <source>
        <strain evidence="7 8">DSM 28286</strain>
    </source>
</reference>
<dbReference type="EMBL" id="FOXQ01000004">
    <property type="protein sequence ID" value="SFQ03893.1"/>
    <property type="molecule type" value="Genomic_DNA"/>
</dbReference>
<keyword evidence="4 7" id="KW-0456">Lyase</keyword>
<evidence type="ECO:0000313" key="8">
    <source>
        <dbReference type="Proteomes" id="UP000199031"/>
    </source>
</evidence>
<dbReference type="SUPFAM" id="SSF53383">
    <property type="entry name" value="PLP-dependent transferases"/>
    <property type="match status" value="1"/>
</dbReference>
<keyword evidence="3" id="KW-0663">Pyridoxal phosphate</keyword>
<name>A0A1I5V8P5_9BACT</name>
<dbReference type="Proteomes" id="UP000199031">
    <property type="component" value="Unassembled WGS sequence"/>
</dbReference>
<dbReference type="PANTHER" id="PTHR43525">
    <property type="entry name" value="PROTEIN MALY"/>
    <property type="match status" value="1"/>
</dbReference>
<dbReference type="EC" id="4.4.1.13" evidence="2"/>
<evidence type="ECO:0000313" key="7">
    <source>
        <dbReference type="EMBL" id="SFQ03893.1"/>
    </source>
</evidence>
<dbReference type="AlphaFoldDB" id="A0A1I5V8P5"/>
<comment type="similarity">
    <text evidence="5">Belongs to the class-II pyridoxal-phosphate-dependent aminotransferase family. MalY/PatB cystathionine beta-lyase subfamily.</text>
</comment>
<evidence type="ECO:0000259" key="6">
    <source>
        <dbReference type="Pfam" id="PF00155"/>
    </source>
</evidence>
<dbReference type="InterPro" id="IPR015422">
    <property type="entry name" value="PyrdxlP-dep_Trfase_small"/>
</dbReference>
<dbReference type="Gene3D" id="3.40.640.10">
    <property type="entry name" value="Type I PLP-dependent aspartate aminotransferase-like (Major domain)"/>
    <property type="match status" value="1"/>
</dbReference>
<dbReference type="OrthoDB" id="9802872at2"/>
<protein>
    <recommendedName>
        <fullName evidence="2">cysteine-S-conjugate beta-lyase</fullName>
        <ecNumber evidence="2">4.4.1.13</ecNumber>
    </recommendedName>
</protein>
<proteinExistence type="inferred from homology"/>
<sequence length="387" mass="43783">MNYNFDEIIPRNNTSSVKWDLSTIENVLPLWVADMDFKTAPPIIEALNKRIQHGIFGYTITPPAFYEAILQWWQTSHNFQLQKDWIIPVPGIIPALSVIIRAFAKHGDKIIVQSPVYNHFFISIKNCGCEALCNNLLYENGGYKIDFNDLEQKTADPSAKLMLLCNPHNPVGRVWSKDDLIKIHAICKKHNVLVISDEIHSDLVYDGFTHTPFASINEEALMHSITCASPSKTFNLAGVQVAYMISANENIRKQLEAVLNEQDTTFLNVFASEALVAAYNYGNDWLLELKQYLYNNYKYLAAFINKELPQLKVLPLQATYLVWIDCTALRQSSETIAETLLNKHQLWVNAGTMYGANGEGFIRLNIATPKVLLEKGLNKLKVFAGSL</sequence>
<gene>
    <name evidence="7" type="ORF">SAMN05444277_104272</name>
</gene>
<evidence type="ECO:0000256" key="4">
    <source>
        <dbReference type="ARBA" id="ARBA00023239"/>
    </source>
</evidence>
<organism evidence="7 8">
    <name type="scientific">Parafilimonas terrae</name>
    <dbReference type="NCBI Taxonomy" id="1465490"/>
    <lineage>
        <taxon>Bacteria</taxon>
        <taxon>Pseudomonadati</taxon>
        <taxon>Bacteroidota</taxon>
        <taxon>Chitinophagia</taxon>
        <taxon>Chitinophagales</taxon>
        <taxon>Chitinophagaceae</taxon>
        <taxon>Parafilimonas</taxon>
    </lineage>
</organism>
<dbReference type="InterPro" id="IPR051798">
    <property type="entry name" value="Class-II_PLP-Dep_Aminotrans"/>
</dbReference>
<dbReference type="CDD" id="cd00609">
    <property type="entry name" value="AAT_like"/>
    <property type="match status" value="1"/>
</dbReference>
<feature type="domain" description="Aminotransferase class I/classII large" evidence="6">
    <location>
        <begin position="27"/>
        <end position="377"/>
    </location>
</feature>
<dbReference type="PANTHER" id="PTHR43525:SF1">
    <property type="entry name" value="PROTEIN MALY"/>
    <property type="match status" value="1"/>
</dbReference>
<dbReference type="RefSeq" id="WP_090657603.1">
    <property type="nucleotide sequence ID" value="NZ_FOXQ01000004.1"/>
</dbReference>
<keyword evidence="8" id="KW-1185">Reference proteome</keyword>
<dbReference type="InterPro" id="IPR015424">
    <property type="entry name" value="PyrdxlP-dep_Trfase"/>
</dbReference>
<evidence type="ECO:0000256" key="2">
    <source>
        <dbReference type="ARBA" id="ARBA00012224"/>
    </source>
</evidence>
<dbReference type="InterPro" id="IPR027619">
    <property type="entry name" value="C-S_lyase_PatB-like"/>
</dbReference>
<accession>A0A1I5V8P5</accession>
<dbReference type="STRING" id="1465490.SAMN05444277_104272"/>
<dbReference type="InterPro" id="IPR015421">
    <property type="entry name" value="PyrdxlP-dep_Trfase_major"/>
</dbReference>
<dbReference type="Gene3D" id="3.90.1150.10">
    <property type="entry name" value="Aspartate Aminotransferase, domain 1"/>
    <property type="match status" value="1"/>
</dbReference>
<evidence type="ECO:0000256" key="1">
    <source>
        <dbReference type="ARBA" id="ARBA00001933"/>
    </source>
</evidence>